<dbReference type="GO" id="GO:0060090">
    <property type="term" value="F:molecular adaptor activity"/>
    <property type="evidence" value="ECO:0007669"/>
    <property type="project" value="TreeGrafter"/>
</dbReference>
<dbReference type="GO" id="GO:0051301">
    <property type="term" value="P:cell division"/>
    <property type="evidence" value="ECO:0007669"/>
    <property type="project" value="UniProtKB-KW"/>
</dbReference>
<feature type="region of interest" description="Disordered" evidence="6">
    <location>
        <begin position="1540"/>
        <end position="1561"/>
    </location>
</feature>
<comment type="similarity">
    <text evidence="1">Belongs to the APC1 family.</text>
</comment>
<dbReference type="InterPro" id="IPR046794">
    <property type="entry name" value="Apc1_MidN"/>
</dbReference>
<keyword evidence="3" id="KW-0677">Repeat</keyword>
<evidence type="ECO:0000313" key="10">
    <source>
        <dbReference type="Proteomes" id="UP001465755"/>
    </source>
</evidence>
<dbReference type="InterPro" id="IPR002015">
    <property type="entry name" value="Proteasome/cyclosome_rpt"/>
</dbReference>
<dbReference type="InterPro" id="IPR041221">
    <property type="entry name" value="APC1_C"/>
</dbReference>
<keyword evidence="10" id="KW-1185">Reference proteome</keyword>
<evidence type="ECO:0000256" key="1">
    <source>
        <dbReference type="ARBA" id="ARBA00010547"/>
    </source>
</evidence>
<comment type="caution">
    <text evidence="9">The sequence shown here is derived from an EMBL/GenBank/DDBJ whole genome shotgun (WGS) entry which is preliminary data.</text>
</comment>
<dbReference type="PANTHER" id="PTHR12827:SF3">
    <property type="entry name" value="ANAPHASE-PROMOTING COMPLEX SUBUNIT 1"/>
    <property type="match status" value="1"/>
</dbReference>
<feature type="region of interest" description="Disordered" evidence="6">
    <location>
        <begin position="124"/>
        <end position="185"/>
    </location>
</feature>
<dbReference type="Pfam" id="PF01851">
    <property type="entry name" value="PC_rep"/>
    <property type="match status" value="1"/>
</dbReference>
<dbReference type="Proteomes" id="UP001465755">
    <property type="component" value="Unassembled WGS sequence"/>
</dbReference>
<evidence type="ECO:0000313" key="9">
    <source>
        <dbReference type="EMBL" id="KAK9796665.1"/>
    </source>
</evidence>
<feature type="compositionally biased region" description="Basic and acidic residues" evidence="6">
    <location>
        <begin position="556"/>
        <end position="571"/>
    </location>
</feature>
<organism evidence="9 10">
    <name type="scientific">Symbiochloris irregularis</name>
    <dbReference type="NCBI Taxonomy" id="706552"/>
    <lineage>
        <taxon>Eukaryota</taxon>
        <taxon>Viridiplantae</taxon>
        <taxon>Chlorophyta</taxon>
        <taxon>core chlorophytes</taxon>
        <taxon>Trebouxiophyceae</taxon>
        <taxon>Trebouxiales</taxon>
        <taxon>Trebouxiaceae</taxon>
        <taxon>Symbiochloris</taxon>
    </lineage>
</organism>
<keyword evidence="2" id="KW-0132">Cell division</keyword>
<evidence type="ECO:0008006" key="11">
    <source>
        <dbReference type="Google" id="ProtNLM"/>
    </source>
</evidence>
<feature type="domain" description="Anaphase-promoting complex subunit 1 middle" evidence="8">
    <location>
        <begin position="472"/>
        <end position="532"/>
    </location>
</feature>
<keyword evidence="5" id="KW-0131">Cell cycle</keyword>
<gene>
    <name evidence="9" type="ORF">WJX73_002436</name>
</gene>
<dbReference type="InterPro" id="IPR011989">
    <property type="entry name" value="ARM-like"/>
</dbReference>
<name>A0AAW1NXM0_9CHLO</name>
<dbReference type="GO" id="GO:0070979">
    <property type="term" value="P:protein K11-linked ubiquitination"/>
    <property type="evidence" value="ECO:0007669"/>
    <property type="project" value="TreeGrafter"/>
</dbReference>
<sequence length="1719" mass="181158">MALRVAQVSLWGLRTPDGKWSPAAFSPKPAAPASQPAPPQYPLPPFGTCLHFHLALEVPIRSGAAPKEAARAHDEKGLQFLALLSPAASRLVAVSLPETALSPLLSNSKPQLQQREGAVYAGLLGSSAKGPSQQGAHGHAQVPAQRADSAHSGSDASMDCGSEAEGEQASPPISAEQASSNDGPDVQALGAALEQAPEARQLRDAVGGQVTADLKDGGQLRVQLPLTPSSPLPRAALDALSDVLPAASWHQLLNCHLDSTGACCGRWESEWQGLSDTLLKWAWNPRLLSPRLPRFTSGSQTTTEVALATTPGGSVDSAATGTAFAALLQSRLHRSTMSSGQYRCFKDSHPATAPCTSGDPALGHYGCDDTAEHLAEVRLAVLGLHSVYEDFKLNVLRWRLLPTLGQLLLDLAAMLNAQHFVDHYQRDLGPGSQPCTLQRLPGDVLALDPAAVQAAVQSAQPDQRPAAAASAARTAAHSLILATVQQGLTLADLETVPPGLALFLRQAQQRGRASPPAGWPAEAYVLVGREEIAATRTQHTLAAHPLQSSASALGKAMDEHPRAEDAGTDSSRLEDIVPGVARAVGIGLPPRHSLASPTARTPVLGTTAQARSRFSRQTGGIMSLASARDGPQSDGMEGLEQGPARLRFSHDSRLSEVRRLLCTALPGPIRLAQAHTGGDTELVLAQQARLMAVAVRTMGLPIGRGALALGTLRPLTTEALAIPALSLAGRLPEQHNAIINLDLAAATPAPGGGAAADFTAWPEFHNGVASGLRLAPGAMRLTRAWIVFNKPPSPTYTHAGMLMGLGLSGQLACLSATDIYRYLSQEHEATTIGLLLGLAAAHRATLDPTTSKMLFLHVPSKHPVTYPELELSPLVQAAALLGVGLVYQGSGHRLTAEVMIDEISKRPGPNFHDLGYASRSSHHRVEGSAIGFNREGYALAAGLALGLITLGQGLTLGNLADLNLPERLRYLMVGTSDPGSLSSCYPPRSAATNAISKRWHEDILSNPLDGALARGLRFGSGLGPHGPGEHGHSSAQQQGPSQVTLEGNLVNLDVTSPASTLALGLMFLKTNHAPTAAFFTVPSTRYALDLVRPDFIMLRVLAKNLVMWDSLQPTGAWLSSQLPDIIKGPISKWNGPKPAAGLGSDPDEDLNDPFEPALDNEAAAQAHINALAGACLALGIKYAGTGDDRARALLHNYVLYFLSAKQRAPDPVSGAAAVWGMLDKQALENCMGVVVMSLAIVMAGTGHLPTFKLLRALRKRLSPSGSVPNSGAVFHGNHMMIAMALGFLFMGGGNVTLSTSNQAVAALLISLFPRFPVAPTDNRCHLQAFRHLYVLATESRSLQAVDIASGTPVHVPLHTSRAAHKAPGQAMPASADVSIMQQEPIDASVELQGPASEPLKHPAWRGKLPEGEQQIQQTAPFLLPETDEAAELRVAGPRYWHQDLQGGKASVGGAGKAAAGPCSARTVYVQRRQGVLSYAEDPSGMRTLLNGMLQDVDTGHKPQQAGLGLVEQCAASSSSAFLRSFAQAFCQVAPFVQDRQSGTRAGGRGPDEDAQSSTEGEVSVPQRFQRFCIQILHECVTQDKVDLIPSFLQLHSLVHGLTGDTQQAAGVKALCGNLPPTLPLLDLRLALAFADSSATHETDESLVMSHRFLRSLEASIGSLWQRLGFVGERACSADGVIRRYLQSGQLPQQLPPEGGAQAEGDNARHAELFAAYCAA</sequence>
<accession>A0AAW1NXM0</accession>
<dbReference type="InterPro" id="IPR024990">
    <property type="entry name" value="Apc1"/>
</dbReference>
<dbReference type="GO" id="GO:0007091">
    <property type="term" value="P:metaphase/anaphase transition of mitotic cell cycle"/>
    <property type="evidence" value="ECO:0007669"/>
    <property type="project" value="TreeGrafter"/>
</dbReference>
<evidence type="ECO:0000256" key="5">
    <source>
        <dbReference type="ARBA" id="ARBA00023306"/>
    </source>
</evidence>
<evidence type="ECO:0000256" key="3">
    <source>
        <dbReference type="ARBA" id="ARBA00022737"/>
    </source>
</evidence>
<feature type="domain" description="Anaphase-promoting complex subunit 1 C-terminal" evidence="7">
    <location>
        <begin position="1522"/>
        <end position="1717"/>
    </location>
</feature>
<proteinExistence type="inferred from homology"/>
<dbReference type="Pfam" id="PF20518">
    <property type="entry name" value="Apc1_MidN"/>
    <property type="match status" value="1"/>
</dbReference>
<feature type="region of interest" description="Disordered" evidence="6">
    <location>
        <begin position="550"/>
        <end position="571"/>
    </location>
</feature>
<dbReference type="GO" id="GO:0031145">
    <property type="term" value="P:anaphase-promoting complex-dependent catabolic process"/>
    <property type="evidence" value="ECO:0007669"/>
    <property type="project" value="TreeGrafter"/>
</dbReference>
<dbReference type="GO" id="GO:0005680">
    <property type="term" value="C:anaphase-promoting complex"/>
    <property type="evidence" value="ECO:0007669"/>
    <property type="project" value="InterPro"/>
</dbReference>
<evidence type="ECO:0000256" key="6">
    <source>
        <dbReference type="SAM" id="MobiDB-lite"/>
    </source>
</evidence>
<evidence type="ECO:0000259" key="7">
    <source>
        <dbReference type="Pfam" id="PF18122"/>
    </source>
</evidence>
<dbReference type="EMBL" id="JALJOQ010000114">
    <property type="protein sequence ID" value="KAK9796665.1"/>
    <property type="molecule type" value="Genomic_DNA"/>
</dbReference>
<dbReference type="Gene3D" id="1.25.10.10">
    <property type="entry name" value="Leucine-rich Repeat Variant"/>
    <property type="match status" value="2"/>
</dbReference>
<evidence type="ECO:0000256" key="2">
    <source>
        <dbReference type="ARBA" id="ARBA00022618"/>
    </source>
</evidence>
<evidence type="ECO:0000259" key="8">
    <source>
        <dbReference type="Pfam" id="PF20518"/>
    </source>
</evidence>
<dbReference type="Pfam" id="PF18122">
    <property type="entry name" value="APC1_C"/>
    <property type="match status" value="1"/>
</dbReference>
<evidence type="ECO:0000256" key="4">
    <source>
        <dbReference type="ARBA" id="ARBA00022776"/>
    </source>
</evidence>
<protein>
    <recommendedName>
        <fullName evidence="11">Anaphase-promoting complex subunit 1</fullName>
    </recommendedName>
</protein>
<reference evidence="9 10" key="1">
    <citation type="journal article" date="2024" name="Nat. Commun.">
        <title>Phylogenomics reveals the evolutionary origins of lichenization in chlorophyte algae.</title>
        <authorList>
            <person name="Puginier C."/>
            <person name="Libourel C."/>
            <person name="Otte J."/>
            <person name="Skaloud P."/>
            <person name="Haon M."/>
            <person name="Grisel S."/>
            <person name="Petersen M."/>
            <person name="Berrin J.G."/>
            <person name="Delaux P.M."/>
            <person name="Dal Grande F."/>
            <person name="Keller J."/>
        </authorList>
    </citation>
    <scope>NUCLEOTIDE SEQUENCE [LARGE SCALE GENOMIC DNA]</scope>
    <source>
        <strain evidence="9 10">SAG 2036</strain>
    </source>
</reference>
<keyword evidence="4" id="KW-0498">Mitosis</keyword>
<dbReference type="PANTHER" id="PTHR12827">
    <property type="entry name" value="MEIOTIC CHECKPOINT REGULATOR TSG24 FAMILY MEMBER"/>
    <property type="match status" value="1"/>
</dbReference>